<dbReference type="Proteomes" id="UP000294599">
    <property type="component" value="Unassembled WGS sequence"/>
</dbReference>
<sequence length="136" mass="14446">MTRFWATTAGLSGAMAVAVGAWASHGLARTFPPDLLERAVTQAQSATHLHLAHSVVLLVTALWMSARPSRWLRIAAILFLAGIVCFSVGIYVLHLWWPRLGAGGLRYIVPTGGVAFILGWLALAVAAARSRTGGTT</sequence>
<dbReference type="EMBL" id="SMAF01000007">
    <property type="protein sequence ID" value="TCS98866.1"/>
    <property type="molecule type" value="Genomic_DNA"/>
</dbReference>
<proteinExistence type="inferred from homology"/>
<organism evidence="7 8">
    <name type="scientific">Pseudofulvimonas gallinarii</name>
    <dbReference type="NCBI Taxonomy" id="634155"/>
    <lineage>
        <taxon>Bacteria</taxon>
        <taxon>Pseudomonadati</taxon>
        <taxon>Pseudomonadota</taxon>
        <taxon>Gammaproteobacteria</taxon>
        <taxon>Lysobacterales</taxon>
        <taxon>Rhodanobacteraceae</taxon>
        <taxon>Pseudofulvimonas</taxon>
    </lineage>
</organism>
<dbReference type="Pfam" id="PF04241">
    <property type="entry name" value="DUF423"/>
    <property type="match status" value="1"/>
</dbReference>
<dbReference type="AlphaFoldDB" id="A0A4R3LM20"/>
<dbReference type="PANTHER" id="PTHR43461:SF1">
    <property type="entry name" value="TRANSMEMBRANE PROTEIN 256"/>
    <property type="match status" value="1"/>
</dbReference>
<evidence type="ECO:0000256" key="2">
    <source>
        <dbReference type="ARBA" id="ARBA00009694"/>
    </source>
</evidence>
<keyword evidence="3 6" id="KW-0812">Transmembrane</keyword>
<comment type="caution">
    <text evidence="7">The sequence shown here is derived from an EMBL/GenBank/DDBJ whole genome shotgun (WGS) entry which is preliminary data.</text>
</comment>
<evidence type="ECO:0000256" key="6">
    <source>
        <dbReference type="SAM" id="Phobius"/>
    </source>
</evidence>
<keyword evidence="8" id="KW-1185">Reference proteome</keyword>
<gene>
    <name evidence="7" type="ORF">EDC25_10763</name>
</gene>
<comment type="similarity">
    <text evidence="2">Belongs to the UPF0382 family.</text>
</comment>
<name>A0A4R3LM20_9GAMM</name>
<dbReference type="InterPro" id="IPR006696">
    <property type="entry name" value="DUF423"/>
</dbReference>
<dbReference type="PANTHER" id="PTHR43461">
    <property type="entry name" value="TRANSMEMBRANE PROTEIN 256"/>
    <property type="match status" value="1"/>
</dbReference>
<reference evidence="7 8" key="1">
    <citation type="submission" date="2019-03" db="EMBL/GenBank/DDBJ databases">
        <title>Genomic Encyclopedia of Type Strains, Phase IV (KMG-IV): sequencing the most valuable type-strain genomes for metagenomic binning, comparative biology and taxonomic classification.</title>
        <authorList>
            <person name="Goeker M."/>
        </authorList>
    </citation>
    <scope>NUCLEOTIDE SEQUENCE [LARGE SCALE GENOMIC DNA]</scope>
    <source>
        <strain evidence="7 8">DSM 21944</strain>
    </source>
</reference>
<evidence type="ECO:0000256" key="3">
    <source>
        <dbReference type="ARBA" id="ARBA00022692"/>
    </source>
</evidence>
<keyword evidence="4 6" id="KW-1133">Transmembrane helix</keyword>
<dbReference type="RefSeq" id="WP_132577334.1">
    <property type="nucleotide sequence ID" value="NZ_JBHLWF010000032.1"/>
</dbReference>
<feature type="transmembrane region" description="Helical" evidence="6">
    <location>
        <begin position="105"/>
        <end position="128"/>
    </location>
</feature>
<evidence type="ECO:0000256" key="5">
    <source>
        <dbReference type="ARBA" id="ARBA00023136"/>
    </source>
</evidence>
<feature type="transmembrane region" description="Helical" evidence="6">
    <location>
        <begin position="47"/>
        <end position="64"/>
    </location>
</feature>
<dbReference type="OrthoDB" id="9802121at2"/>
<evidence type="ECO:0000313" key="8">
    <source>
        <dbReference type="Proteomes" id="UP000294599"/>
    </source>
</evidence>
<evidence type="ECO:0000313" key="7">
    <source>
        <dbReference type="EMBL" id="TCS98866.1"/>
    </source>
</evidence>
<evidence type="ECO:0000256" key="4">
    <source>
        <dbReference type="ARBA" id="ARBA00022989"/>
    </source>
</evidence>
<feature type="transmembrane region" description="Helical" evidence="6">
    <location>
        <begin position="71"/>
        <end position="93"/>
    </location>
</feature>
<keyword evidence="5 6" id="KW-0472">Membrane</keyword>
<accession>A0A4R3LM20</accession>
<protein>
    <submittedName>
        <fullName evidence="7">Uncharacterized membrane protein YgdD (TMEM256/DUF423 family)</fullName>
    </submittedName>
</protein>
<dbReference type="GO" id="GO:0016020">
    <property type="term" value="C:membrane"/>
    <property type="evidence" value="ECO:0007669"/>
    <property type="project" value="UniProtKB-SubCell"/>
</dbReference>
<comment type="subcellular location">
    <subcellularLocation>
        <location evidence="1">Membrane</location>
        <topology evidence="1">Multi-pass membrane protein</topology>
    </subcellularLocation>
</comment>
<evidence type="ECO:0000256" key="1">
    <source>
        <dbReference type="ARBA" id="ARBA00004141"/>
    </source>
</evidence>